<dbReference type="InterPro" id="IPR008979">
    <property type="entry name" value="Galactose-bd-like_sf"/>
</dbReference>
<evidence type="ECO:0000313" key="4">
    <source>
        <dbReference type="Proteomes" id="UP001501166"/>
    </source>
</evidence>
<dbReference type="Proteomes" id="UP001501166">
    <property type="component" value="Unassembled WGS sequence"/>
</dbReference>
<dbReference type="SUPFAM" id="SSF49785">
    <property type="entry name" value="Galactose-binding domain-like"/>
    <property type="match status" value="1"/>
</dbReference>
<dbReference type="PANTHER" id="PTHR22901:SF0">
    <property type="entry name" value="SIALATE O-ACETYLESTERASE"/>
    <property type="match status" value="1"/>
</dbReference>
<accession>A0ABP3H065</accession>
<reference evidence="4" key="1">
    <citation type="journal article" date="2019" name="Int. J. Syst. Evol. Microbiol.">
        <title>The Global Catalogue of Microorganisms (GCM) 10K type strain sequencing project: providing services to taxonomists for standard genome sequencing and annotation.</title>
        <authorList>
            <consortium name="The Broad Institute Genomics Platform"/>
            <consortium name="The Broad Institute Genome Sequencing Center for Infectious Disease"/>
            <person name="Wu L."/>
            <person name="Ma J."/>
        </authorList>
    </citation>
    <scope>NUCLEOTIDE SEQUENCE [LARGE SCALE GENOMIC DNA]</scope>
    <source>
        <strain evidence="4">JCM 12662</strain>
    </source>
</reference>
<dbReference type="EMBL" id="BAAACW010000056">
    <property type="protein sequence ID" value="GAA0358828.1"/>
    <property type="molecule type" value="Genomic_DNA"/>
</dbReference>
<feature type="domain" description="Sialate O-acetylesterase" evidence="2">
    <location>
        <begin position="88"/>
        <end position="212"/>
    </location>
</feature>
<proteinExistence type="predicted"/>
<dbReference type="InterPro" id="IPR039329">
    <property type="entry name" value="SIAE"/>
</dbReference>
<keyword evidence="1" id="KW-0378">Hydrolase</keyword>
<keyword evidence="4" id="KW-1185">Reference proteome</keyword>
<evidence type="ECO:0000256" key="1">
    <source>
        <dbReference type="ARBA" id="ARBA00022801"/>
    </source>
</evidence>
<feature type="domain" description="Sialate O-acetylesterase" evidence="2">
    <location>
        <begin position="398"/>
        <end position="514"/>
    </location>
</feature>
<evidence type="ECO:0000313" key="3">
    <source>
        <dbReference type="EMBL" id="GAA0358828.1"/>
    </source>
</evidence>
<protein>
    <submittedName>
        <fullName evidence="3">Sialate O-acetylesterase</fullName>
    </submittedName>
</protein>
<dbReference type="InterPro" id="IPR013783">
    <property type="entry name" value="Ig-like_fold"/>
</dbReference>
<dbReference type="SUPFAM" id="SSF52266">
    <property type="entry name" value="SGNH hydrolase"/>
    <property type="match status" value="1"/>
</dbReference>
<dbReference type="Pfam" id="PF03629">
    <property type="entry name" value="SASA"/>
    <property type="match status" value="2"/>
</dbReference>
<dbReference type="InterPro" id="IPR005181">
    <property type="entry name" value="SASA"/>
</dbReference>
<dbReference type="PANTHER" id="PTHR22901">
    <property type="entry name" value="SIALATE O-ACETYLESTERASE"/>
    <property type="match status" value="1"/>
</dbReference>
<dbReference type="Gene3D" id="2.60.40.10">
    <property type="entry name" value="Immunoglobulins"/>
    <property type="match status" value="1"/>
</dbReference>
<organism evidence="3 4">
    <name type="scientific">Alkalibacterium iburiense</name>
    <dbReference type="NCBI Taxonomy" id="290589"/>
    <lineage>
        <taxon>Bacteria</taxon>
        <taxon>Bacillati</taxon>
        <taxon>Bacillota</taxon>
        <taxon>Bacilli</taxon>
        <taxon>Lactobacillales</taxon>
        <taxon>Carnobacteriaceae</taxon>
        <taxon>Alkalibacterium</taxon>
    </lineage>
</organism>
<evidence type="ECO:0000259" key="2">
    <source>
        <dbReference type="Pfam" id="PF03629"/>
    </source>
</evidence>
<dbReference type="Gene3D" id="3.40.50.1110">
    <property type="entry name" value="SGNH hydrolase"/>
    <property type="match status" value="2"/>
</dbReference>
<gene>
    <name evidence="3" type="ORF">GCM10008932_09420</name>
</gene>
<sequence length="627" mass="72573">MTKEETLFLPHYISHGMIIQQQKPIVFSGKDKVSTLVKVTFDNKTIETITDESGKWSVTFPEKQAGGPFQLHVEGTSTKQIEDILVGEVWLIGGQSNMELPINRTYDEFKEEIDSAHFPEIRQFHIEMDPTFDQPKNWLEQGEWKAAVQENIQNFSSLGFFYAKELYEQLNVPIGIIHTAVGGTPIEAWMNEATLRELNGYDNELDYWKNSANVKKEIEKDAARNQTWYEDLQSNDKGYLEEPKWFEEEYEPKDWKPITIPVMFKDTDLAEFSGAVWFRKTFDCTEEDLSSEAYRLRLGSLINGDETYLNGVKVGETGYRYPPRKYPINKEQLKVGTNTLVIGLSIDAANGGFIPTFPYQLESKDFSISLEGEWSYKIGYQKDVIEPMLFLHYKPAVLYKGMIHPLKDMSLRGILFYQGESNSGNPEGYSDLMSLMVEDWRRVLSDDLPFYYVQLANYIDPAVGRDELNWAHLRDEQNKARFKIPKSQMVPAYDSGISYELHPHDKKTLGKRLSRISLYNEYRLGKPYQNVELDSIEIQKDSHTVNLYLNGVGGELASTDVKPEFEVKVQDEWVEVSDFQLNSQSISLYFEEWEDMKAVRYAWRNDPRGYVYDSLTQLPLLPFSKLI</sequence>
<dbReference type="RefSeq" id="WP_343754458.1">
    <property type="nucleotide sequence ID" value="NZ_BAAACW010000056.1"/>
</dbReference>
<comment type="caution">
    <text evidence="3">The sequence shown here is derived from an EMBL/GenBank/DDBJ whole genome shotgun (WGS) entry which is preliminary data.</text>
</comment>
<dbReference type="InterPro" id="IPR036514">
    <property type="entry name" value="SGNH_hydro_sf"/>
</dbReference>
<name>A0ABP3H065_9LACT</name>